<dbReference type="Gene3D" id="3.40.1350.10">
    <property type="match status" value="1"/>
</dbReference>
<evidence type="ECO:0008006" key="2">
    <source>
        <dbReference type="Google" id="ProtNLM"/>
    </source>
</evidence>
<proteinExistence type="predicted"/>
<protein>
    <recommendedName>
        <fullName evidence="2">VRR-NUC domain containing protein</fullName>
    </recommendedName>
</protein>
<name>A0A6J5TBI8_9CAUD</name>
<dbReference type="InterPro" id="IPR011856">
    <property type="entry name" value="tRNA_endonuc-like_dom_sf"/>
</dbReference>
<dbReference type="EMBL" id="LR797817">
    <property type="protein sequence ID" value="CAB4240867.1"/>
    <property type="molecule type" value="Genomic_DNA"/>
</dbReference>
<organism evidence="1">
    <name type="scientific">uncultured Caudovirales phage</name>
    <dbReference type="NCBI Taxonomy" id="2100421"/>
    <lineage>
        <taxon>Viruses</taxon>
        <taxon>Duplodnaviria</taxon>
        <taxon>Heunggongvirae</taxon>
        <taxon>Uroviricota</taxon>
        <taxon>Caudoviricetes</taxon>
        <taxon>Peduoviridae</taxon>
        <taxon>Maltschvirus</taxon>
        <taxon>Maltschvirus maltsch</taxon>
    </lineage>
</organism>
<gene>
    <name evidence="1" type="ORF">UFOVP24_11</name>
</gene>
<reference evidence="1" key="1">
    <citation type="submission" date="2020-05" db="EMBL/GenBank/DDBJ databases">
        <authorList>
            <person name="Chiriac C."/>
            <person name="Salcher M."/>
            <person name="Ghai R."/>
            <person name="Kavagutti S V."/>
        </authorList>
    </citation>
    <scope>NUCLEOTIDE SEQUENCE</scope>
</reference>
<dbReference type="GO" id="GO:0003676">
    <property type="term" value="F:nucleic acid binding"/>
    <property type="evidence" value="ECO:0007669"/>
    <property type="project" value="InterPro"/>
</dbReference>
<accession>A0A6J5TBI8</accession>
<evidence type="ECO:0000313" key="1">
    <source>
        <dbReference type="EMBL" id="CAB4240867.1"/>
    </source>
</evidence>
<sequence length="95" mass="10072">MRAARVDQNHEQVVTALRAAGATVQSLAGVGKGVPDLLVGYQGQTLLLEVKDGHKPPSKRALNEDQLRWHGNWNGGALAVVDSPDGALRILGVLK</sequence>